<accession>F2UJX5</accession>
<feature type="region of interest" description="Disordered" evidence="1">
    <location>
        <begin position="219"/>
        <end position="241"/>
    </location>
</feature>
<evidence type="ECO:0000313" key="3">
    <source>
        <dbReference type="Proteomes" id="UP000007799"/>
    </source>
</evidence>
<dbReference type="RefSeq" id="XP_004990312.1">
    <property type="nucleotide sequence ID" value="XM_004990255.1"/>
</dbReference>
<evidence type="ECO:0000313" key="2">
    <source>
        <dbReference type="EMBL" id="EGD77424.1"/>
    </source>
</evidence>
<dbReference type="InParanoid" id="F2UJX5"/>
<reference evidence="2" key="1">
    <citation type="submission" date="2009-08" db="EMBL/GenBank/DDBJ databases">
        <title>Annotation of Salpingoeca rosetta.</title>
        <authorList>
            <consortium name="The Broad Institute Genome Sequencing Platform"/>
            <person name="Russ C."/>
            <person name="Cuomo C."/>
            <person name="Burger G."/>
            <person name="Gray M.W."/>
            <person name="Holland P.W.H."/>
            <person name="King N."/>
            <person name="Lang F.B.F."/>
            <person name="Roger A.J."/>
            <person name="Ruiz-Trillo I."/>
            <person name="Young S.K."/>
            <person name="Zeng Q."/>
            <person name="Gargeya S."/>
            <person name="Alvarado L."/>
            <person name="Berlin A."/>
            <person name="Chapman S.B."/>
            <person name="Chen Z."/>
            <person name="Freedman E."/>
            <person name="Gellesch M."/>
            <person name="Goldberg J."/>
            <person name="Griggs A."/>
            <person name="Gujja S."/>
            <person name="Heilman E."/>
            <person name="Heiman D."/>
            <person name="Howarth C."/>
            <person name="Mehta T."/>
            <person name="Neiman D."/>
            <person name="Pearson M."/>
            <person name="Roberts A."/>
            <person name="Saif S."/>
            <person name="Shea T."/>
            <person name="Shenoy N."/>
            <person name="Sisk P."/>
            <person name="Stolte C."/>
            <person name="Sykes S."/>
            <person name="White J."/>
            <person name="Yandava C."/>
            <person name="Haas B."/>
            <person name="Nusbaum C."/>
            <person name="Birren B."/>
        </authorList>
    </citation>
    <scope>NUCLEOTIDE SEQUENCE [LARGE SCALE GENOMIC DNA]</scope>
    <source>
        <strain evidence="2">ATCC 50818</strain>
    </source>
</reference>
<dbReference type="AlphaFoldDB" id="F2UJX5"/>
<dbReference type="OrthoDB" id="1924787at2759"/>
<dbReference type="GeneID" id="16070868"/>
<dbReference type="EMBL" id="GL832978">
    <property type="protein sequence ID" value="EGD77424.1"/>
    <property type="molecule type" value="Genomic_DNA"/>
</dbReference>
<sequence length="241" mass="26095">MSPWHAEHPILAEVGLSEFHHRNGLGVSMPLCSLDGIHSHRSNDAFRPHKQEIPRHLQVWAPPSLLALMSCSTTSPSCTTAGTLCWCARASGLARSAWAVRGKIGYDPSCTQAEEEFNKYTCTDLALKTKFGLIIMAAGAIPSLSSTTTCWCVWMNGTWCVCVCVCVRLPRILRSIPDEVVEMMPKRVVLCLRSSSSPSPPKCTQRWSLPGSTCSAATTRGRALEPADVTPPAPTTTALMG</sequence>
<evidence type="ECO:0000256" key="1">
    <source>
        <dbReference type="SAM" id="MobiDB-lite"/>
    </source>
</evidence>
<name>F2UJX5_SALR5</name>
<dbReference type="Proteomes" id="UP000007799">
    <property type="component" value="Unassembled WGS sequence"/>
</dbReference>
<proteinExistence type="predicted"/>
<organism evidence="3">
    <name type="scientific">Salpingoeca rosetta (strain ATCC 50818 / BSB-021)</name>
    <dbReference type="NCBI Taxonomy" id="946362"/>
    <lineage>
        <taxon>Eukaryota</taxon>
        <taxon>Choanoflagellata</taxon>
        <taxon>Craspedida</taxon>
        <taxon>Salpingoecidae</taxon>
        <taxon>Salpingoeca</taxon>
    </lineage>
</organism>
<dbReference type="KEGG" id="sre:PTSG_12748"/>
<gene>
    <name evidence="2" type="ORF">PTSG_12748</name>
</gene>
<protein>
    <submittedName>
        <fullName evidence="2">Uncharacterized protein</fullName>
    </submittedName>
</protein>
<keyword evidence="3" id="KW-1185">Reference proteome</keyword>